<accession>A0ABQ5J8Q0</accession>
<proteinExistence type="predicted"/>
<reference evidence="1" key="1">
    <citation type="journal article" date="2022" name="Int. J. Mol. Sci.">
        <title>Draft Genome of Tanacetum Coccineum: Genomic Comparison of Closely Related Tanacetum-Family Plants.</title>
        <authorList>
            <person name="Yamashiro T."/>
            <person name="Shiraishi A."/>
            <person name="Nakayama K."/>
            <person name="Satake H."/>
        </authorList>
    </citation>
    <scope>NUCLEOTIDE SEQUENCE</scope>
</reference>
<evidence type="ECO:0000313" key="2">
    <source>
        <dbReference type="Proteomes" id="UP001151760"/>
    </source>
</evidence>
<sequence>MANSRSTERVEAMNNEIQALNRNNTWTITKLLVERKPIGFYMDDIVITGNDQYEIDSFKTFIALLHQFGLLAAKPVATPLPENCVLSSQESETDKL</sequence>
<organism evidence="1 2">
    <name type="scientific">Tanacetum coccineum</name>
    <dbReference type="NCBI Taxonomy" id="301880"/>
    <lineage>
        <taxon>Eukaryota</taxon>
        <taxon>Viridiplantae</taxon>
        <taxon>Streptophyta</taxon>
        <taxon>Embryophyta</taxon>
        <taxon>Tracheophyta</taxon>
        <taxon>Spermatophyta</taxon>
        <taxon>Magnoliopsida</taxon>
        <taxon>eudicotyledons</taxon>
        <taxon>Gunneridae</taxon>
        <taxon>Pentapetalae</taxon>
        <taxon>asterids</taxon>
        <taxon>campanulids</taxon>
        <taxon>Asterales</taxon>
        <taxon>Asteraceae</taxon>
        <taxon>Asteroideae</taxon>
        <taxon>Anthemideae</taxon>
        <taxon>Anthemidinae</taxon>
        <taxon>Tanacetum</taxon>
    </lineage>
</organism>
<evidence type="ECO:0000313" key="1">
    <source>
        <dbReference type="EMBL" id="GJU08734.1"/>
    </source>
</evidence>
<dbReference type="Proteomes" id="UP001151760">
    <property type="component" value="Unassembled WGS sequence"/>
</dbReference>
<comment type="caution">
    <text evidence="1">The sequence shown here is derived from an EMBL/GenBank/DDBJ whole genome shotgun (WGS) entry which is preliminary data.</text>
</comment>
<keyword evidence="2" id="KW-1185">Reference proteome</keyword>
<dbReference type="EMBL" id="BQNB010021662">
    <property type="protein sequence ID" value="GJU08734.1"/>
    <property type="molecule type" value="Genomic_DNA"/>
</dbReference>
<name>A0ABQ5J8Q0_9ASTR</name>
<evidence type="ECO:0008006" key="3">
    <source>
        <dbReference type="Google" id="ProtNLM"/>
    </source>
</evidence>
<reference evidence="1" key="2">
    <citation type="submission" date="2022-01" db="EMBL/GenBank/DDBJ databases">
        <authorList>
            <person name="Yamashiro T."/>
            <person name="Shiraishi A."/>
            <person name="Satake H."/>
            <person name="Nakayama K."/>
        </authorList>
    </citation>
    <scope>NUCLEOTIDE SEQUENCE</scope>
</reference>
<gene>
    <name evidence="1" type="ORF">Tco_1125164</name>
</gene>
<protein>
    <recommendedName>
        <fullName evidence="3">Reverse transcriptase Ty1/copia-type domain-containing protein</fullName>
    </recommendedName>
</protein>